<protein>
    <recommendedName>
        <fullName evidence="5">DNRLRE domain-containing protein</fullName>
    </recommendedName>
</protein>
<reference evidence="3 4" key="1">
    <citation type="journal article" date="2019" name="Int. J. Syst. Evol. Microbiol.">
        <title>The Global Catalogue of Microorganisms (GCM) 10K type strain sequencing project: providing services to taxonomists for standard genome sequencing and annotation.</title>
        <authorList>
            <consortium name="The Broad Institute Genomics Platform"/>
            <consortium name="The Broad Institute Genome Sequencing Center for Infectious Disease"/>
            <person name="Wu L."/>
            <person name="Ma J."/>
        </authorList>
    </citation>
    <scope>NUCLEOTIDE SEQUENCE [LARGE SCALE GENOMIC DNA]</scope>
    <source>
        <strain evidence="3 4">JCM 14304</strain>
    </source>
</reference>
<comment type="caution">
    <text evidence="3">The sequence shown here is derived from an EMBL/GenBank/DDBJ whole genome shotgun (WGS) entry which is preliminary data.</text>
</comment>
<evidence type="ECO:0000256" key="1">
    <source>
        <dbReference type="SAM" id="MobiDB-lite"/>
    </source>
</evidence>
<evidence type="ECO:0000256" key="2">
    <source>
        <dbReference type="SAM" id="SignalP"/>
    </source>
</evidence>
<feature type="chain" id="PRO_5047048260" description="DNRLRE domain-containing protein" evidence="2">
    <location>
        <begin position="28"/>
        <end position="674"/>
    </location>
</feature>
<sequence length="674" mass="70054">MRQIRKFVLAGAGLSLMLTGWSTPAGAGPAGPAHTPAPVVARSPEAQARATAQRVEVTRERSATSTVYANPDGTYTAELSPTPVRVRQGGGWAPVDNGLVTRADGSVGPKAAGTPLRFSGGGSEPLVTYGENARRIVLRWPGKLPKPVLSGATATYPEVFPGVDLQVSATTAGFSQVLVVKSRQAARNPALRRVGFGLSTSGLSAKVGPTGITAYDRSGKAVLGSGAAAMWDSAGARSQSRMTLTNGRLVLEPDRRLLAGSATKYPVYVDPPWGTTTSGFVMVFSGHPNDTYYGGDGDRIAKVGDCAWDYCNGIGIARSYFQFNASALKGKHIISAELNAFENYAPSCSARNVELWWTSSQVSNTTTWNNQPFGRGTNIHLGTRTVAYGYSSACPGNWVGCDAVEAVKHGVSQGGITTFMLKAQNESDALAWKKFTILPSLSVVYNSYPGTPTAPTAEGKSCGTAPNEAYVNPYVDNDPAKGLRGPRLATKVTDADGGNLRVKFEWSNRSHTVLGTATTAGLSSGSSFAADVPASLAADGAKLSYRAIGDDGTDVGPWSAYCDVTIDRTAPTGDPSVASSTYPECLGADCPAGGGIGQAGTFTFDAGGDADAVGFRYGLDNDQTPLSVPAGAAGGTASVQVTPTANGPMDLYVRTVDRAGNLGTVLHRYHFYVG</sequence>
<proteinExistence type="predicted"/>
<dbReference type="Proteomes" id="UP001500190">
    <property type="component" value="Unassembled WGS sequence"/>
</dbReference>
<feature type="signal peptide" evidence="2">
    <location>
        <begin position="1"/>
        <end position="27"/>
    </location>
</feature>
<keyword evidence="2" id="KW-0732">Signal</keyword>
<evidence type="ECO:0008006" key="5">
    <source>
        <dbReference type="Google" id="ProtNLM"/>
    </source>
</evidence>
<accession>A0ABN2CRS6</accession>
<keyword evidence="4" id="KW-1185">Reference proteome</keyword>
<evidence type="ECO:0000313" key="3">
    <source>
        <dbReference type="EMBL" id="GAA1563242.1"/>
    </source>
</evidence>
<organism evidence="3 4">
    <name type="scientific">Kribbella karoonensis</name>
    <dbReference type="NCBI Taxonomy" id="324851"/>
    <lineage>
        <taxon>Bacteria</taxon>
        <taxon>Bacillati</taxon>
        <taxon>Actinomycetota</taxon>
        <taxon>Actinomycetes</taxon>
        <taxon>Propionibacteriales</taxon>
        <taxon>Kribbellaceae</taxon>
        <taxon>Kribbella</taxon>
    </lineage>
</organism>
<evidence type="ECO:0000313" key="4">
    <source>
        <dbReference type="Proteomes" id="UP001500190"/>
    </source>
</evidence>
<dbReference type="NCBIfam" id="NF033679">
    <property type="entry name" value="DNRLRE_dom"/>
    <property type="match status" value="1"/>
</dbReference>
<dbReference type="EMBL" id="BAAAND010000001">
    <property type="protein sequence ID" value="GAA1563242.1"/>
    <property type="molecule type" value="Genomic_DNA"/>
</dbReference>
<gene>
    <name evidence="3" type="ORF">GCM10009742_00410</name>
</gene>
<feature type="region of interest" description="Disordered" evidence="1">
    <location>
        <begin position="60"/>
        <end position="79"/>
    </location>
</feature>
<dbReference type="RefSeq" id="WP_344187092.1">
    <property type="nucleotide sequence ID" value="NZ_BAAAND010000001.1"/>
</dbReference>
<name>A0ABN2CRS6_9ACTN</name>